<name>A0A7J0DWC8_9ERIC</name>
<organism evidence="2 3">
    <name type="scientific">Actinidia rufa</name>
    <dbReference type="NCBI Taxonomy" id="165716"/>
    <lineage>
        <taxon>Eukaryota</taxon>
        <taxon>Viridiplantae</taxon>
        <taxon>Streptophyta</taxon>
        <taxon>Embryophyta</taxon>
        <taxon>Tracheophyta</taxon>
        <taxon>Spermatophyta</taxon>
        <taxon>Magnoliopsida</taxon>
        <taxon>eudicotyledons</taxon>
        <taxon>Gunneridae</taxon>
        <taxon>Pentapetalae</taxon>
        <taxon>asterids</taxon>
        <taxon>Ericales</taxon>
        <taxon>Actinidiaceae</taxon>
        <taxon>Actinidia</taxon>
    </lineage>
</organism>
<keyword evidence="3" id="KW-1185">Reference proteome</keyword>
<dbReference type="Proteomes" id="UP000585474">
    <property type="component" value="Unassembled WGS sequence"/>
</dbReference>
<accession>A0A7J0DWC8</accession>
<keyword evidence="1" id="KW-0472">Membrane</keyword>
<keyword evidence="1" id="KW-0812">Transmembrane</keyword>
<keyword evidence="1" id="KW-1133">Transmembrane helix</keyword>
<feature type="transmembrane region" description="Helical" evidence="1">
    <location>
        <begin position="138"/>
        <end position="158"/>
    </location>
</feature>
<proteinExistence type="predicted"/>
<protein>
    <submittedName>
        <fullName evidence="2">Uncharacterized protein</fullName>
    </submittedName>
</protein>
<dbReference type="AlphaFoldDB" id="A0A7J0DWC8"/>
<gene>
    <name evidence="2" type="ORF">Acr_00g0087630</name>
</gene>
<comment type="caution">
    <text evidence="2">The sequence shown here is derived from an EMBL/GenBank/DDBJ whole genome shotgun (WGS) entry which is preliminary data.</text>
</comment>
<reference evidence="3" key="1">
    <citation type="submission" date="2019-07" db="EMBL/GenBank/DDBJ databases">
        <title>De Novo Assembly of kiwifruit Actinidia rufa.</title>
        <authorList>
            <person name="Sugita-Konishi S."/>
            <person name="Sato K."/>
            <person name="Mori E."/>
            <person name="Abe Y."/>
            <person name="Kisaki G."/>
            <person name="Hamano K."/>
            <person name="Suezawa K."/>
            <person name="Otani M."/>
            <person name="Fukuda T."/>
            <person name="Manabe T."/>
            <person name="Gomi K."/>
            <person name="Tabuchi M."/>
            <person name="Akimitsu K."/>
            <person name="Kataoka I."/>
        </authorList>
    </citation>
    <scope>NUCLEOTIDE SEQUENCE [LARGE SCALE GENOMIC DNA]</scope>
    <source>
        <strain evidence="3">cv. Fuchu</strain>
    </source>
</reference>
<evidence type="ECO:0000313" key="3">
    <source>
        <dbReference type="Proteomes" id="UP000585474"/>
    </source>
</evidence>
<sequence length="197" mass="21573">MAAELCLTWWQYSSQGFRARICCDSSACPSCGAQRSQILRSGQHATSTTSLFITRPDGCSSSSSSSLGCFFATRGDRASRHGSSTNCPFPTADITTEPLKSSMASFASTQVNVCPCTTFLPVKSLRFLAQIFNVPKPVILIIILGILLVVNTSCLNYMNWVESGNSLPWARMRRGEGRAWDQCSTDRLTAQTNQRLH</sequence>
<evidence type="ECO:0000256" key="1">
    <source>
        <dbReference type="SAM" id="Phobius"/>
    </source>
</evidence>
<dbReference type="EMBL" id="BJWL01000430">
    <property type="protein sequence ID" value="GFS43892.1"/>
    <property type="molecule type" value="Genomic_DNA"/>
</dbReference>
<evidence type="ECO:0000313" key="2">
    <source>
        <dbReference type="EMBL" id="GFS43892.1"/>
    </source>
</evidence>